<dbReference type="GO" id="GO:0008137">
    <property type="term" value="F:NADH dehydrogenase (ubiquinone) activity"/>
    <property type="evidence" value="ECO:0007669"/>
    <property type="project" value="InterPro"/>
</dbReference>
<dbReference type="Pfam" id="PF13459">
    <property type="entry name" value="Fer4_15"/>
    <property type="match status" value="1"/>
</dbReference>
<dbReference type="SMART" id="SM00929">
    <property type="entry name" value="NADH-G_4Fe-4S_3"/>
    <property type="match status" value="1"/>
</dbReference>
<evidence type="ECO:0000313" key="13">
    <source>
        <dbReference type="EMBL" id="BAP55820.1"/>
    </source>
</evidence>
<proteinExistence type="inferred from homology"/>
<dbReference type="CDD" id="cd00207">
    <property type="entry name" value="fer2"/>
    <property type="match status" value="1"/>
</dbReference>
<dbReference type="PROSITE" id="PS51085">
    <property type="entry name" value="2FE2S_FER_2"/>
    <property type="match status" value="1"/>
</dbReference>
<organism evidence="13 14">
    <name type="scientific">Thioploca ingrica</name>
    <dbReference type="NCBI Taxonomy" id="40754"/>
    <lineage>
        <taxon>Bacteria</taxon>
        <taxon>Pseudomonadati</taxon>
        <taxon>Pseudomonadota</taxon>
        <taxon>Gammaproteobacteria</taxon>
        <taxon>Thiotrichales</taxon>
        <taxon>Thiotrichaceae</taxon>
        <taxon>Thioploca</taxon>
    </lineage>
</organism>
<evidence type="ECO:0000256" key="8">
    <source>
        <dbReference type="ARBA" id="ARBA00026021"/>
    </source>
</evidence>
<evidence type="ECO:0000259" key="11">
    <source>
        <dbReference type="PROSITE" id="PS51085"/>
    </source>
</evidence>
<dbReference type="Proteomes" id="UP000031623">
    <property type="component" value="Chromosome"/>
</dbReference>
<evidence type="ECO:0000256" key="3">
    <source>
        <dbReference type="ARBA" id="ARBA00019902"/>
    </source>
</evidence>
<dbReference type="Pfam" id="PF13510">
    <property type="entry name" value="Fer2_4"/>
    <property type="match status" value="1"/>
</dbReference>
<keyword evidence="7" id="KW-0411">Iron-sulfur</keyword>
<gene>
    <name evidence="13" type="ORF">THII_1523</name>
</gene>
<dbReference type="AlphaFoldDB" id="A0A090AL86"/>
<dbReference type="SUPFAM" id="SSF54292">
    <property type="entry name" value="2Fe-2S ferredoxin-like"/>
    <property type="match status" value="1"/>
</dbReference>
<evidence type="ECO:0000256" key="6">
    <source>
        <dbReference type="ARBA" id="ARBA00023004"/>
    </source>
</evidence>
<dbReference type="KEGG" id="tig:THII_1523"/>
<evidence type="ECO:0000256" key="4">
    <source>
        <dbReference type="ARBA" id="ARBA00022485"/>
    </source>
</evidence>
<dbReference type="PROSITE" id="PS51839">
    <property type="entry name" value="4FE4S_HC3"/>
    <property type="match status" value="1"/>
</dbReference>
<sequence length="247" mass="27611">MQPEEQTITLDGQKIPFQPGQTIMDAALAAKIYIPHLCYHPEFKPHGSCRLCTVMVNGRYESACTMPAAAGQEILNNTKELNENRRALTQMLFVEGNHICPGCPKTGNCQLQAVAYYVGMLSSHYQHFYPYRDLDPSHPDYVIDFNRCILCELCVRASRDVDKKNIFAISGRGIKAHLIINSPSGKLEDTDFAVGDKAAFVCPVGAILRKRTRYTTPIGERLYDQQSIRIVGDSQQLHAGATKYGRK</sequence>
<dbReference type="GO" id="GO:0042773">
    <property type="term" value="P:ATP synthesis coupled electron transport"/>
    <property type="evidence" value="ECO:0007669"/>
    <property type="project" value="InterPro"/>
</dbReference>
<comment type="cofactor">
    <cofactor evidence="1">
        <name>[4Fe-4S] cluster</name>
        <dbReference type="ChEBI" id="CHEBI:49883"/>
    </cofactor>
</comment>
<dbReference type="Gene3D" id="3.10.20.740">
    <property type="match status" value="1"/>
</dbReference>
<evidence type="ECO:0000256" key="1">
    <source>
        <dbReference type="ARBA" id="ARBA00001966"/>
    </source>
</evidence>
<dbReference type="PROSITE" id="PS00641">
    <property type="entry name" value="COMPLEX1_75K_1"/>
    <property type="match status" value="1"/>
</dbReference>
<dbReference type="Gene3D" id="3.30.70.20">
    <property type="match status" value="1"/>
</dbReference>
<keyword evidence="6" id="KW-0408">Iron</keyword>
<dbReference type="InterPro" id="IPR019574">
    <property type="entry name" value="NADH_UbQ_OxRdtase_Gsu_4Fe4S-bd"/>
</dbReference>
<keyword evidence="4" id="KW-0004">4Fe-4S</keyword>
<evidence type="ECO:0000259" key="12">
    <source>
        <dbReference type="PROSITE" id="PS51839"/>
    </source>
</evidence>
<feature type="domain" description="4Fe-4S His(Cys)3-ligated-type" evidence="12">
    <location>
        <begin position="80"/>
        <end position="119"/>
    </location>
</feature>
<dbReference type="GO" id="GO:0046872">
    <property type="term" value="F:metal ion binding"/>
    <property type="evidence" value="ECO:0007669"/>
    <property type="project" value="UniProtKB-KW"/>
</dbReference>
<evidence type="ECO:0000313" key="14">
    <source>
        <dbReference type="Proteomes" id="UP000031623"/>
    </source>
</evidence>
<dbReference type="InterPro" id="IPR001041">
    <property type="entry name" value="2Fe-2S_ferredoxin-type"/>
</dbReference>
<evidence type="ECO:0000256" key="5">
    <source>
        <dbReference type="ARBA" id="ARBA00022723"/>
    </source>
</evidence>
<dbReference type="STRING" id="40754.THII_1523"/>
<dbReference type="InterPro" id="IPR000283">
    <property type="entry name" value="NADH_UbQ_OxRdtase_75kDa_su_CS"/>
</dbReference>
<dbReference type="EMBL" id="AP014633">
    <property type="protein sequence ID" value="BAP55820.1"/>
    <property type="molecule type" value="Genomic_DNA"/>
</dbReference>
<dbReference type="PIRSF" id="PIRSF000309">
    <property type="entry name" value="NAD_red_hyd_HoxU"/>
    <property type="match status" value="1"/>
</dbReference>
<evidence type="ECO:0000256" key="10">
    <source>
        <dbReference type="ARBA" id="ARBA00032783"/>
    </source>
</evidence>
<evidence type="ECO:0000256" key="2">
    <source>
        <dbReference type="ARBA" id="ARBA00005404"/>
    </source>
</evidence>
<dbReference type="GO" id="GO:0016491">
    <property type="term" value="F:oxidoreductase activity"/>
    <property type="evidence" value="ECO:0007669"/>
    <property type="project" value="InterPro"/>
</dbReference>
<dbReference type="GO" id="GO:0016020">
    <property type="term" value="C:membrane"/>
    <property type="evidence" value="ECO:0007669"/>
    <property type="project" value="InterPro"/>
</dbReference>
<reference evidence="13 14" key="1">
    <citation type="journal article" date="2014" name="ISME J.">
        <title>Ecophysiology of Thioploca ingrica as revealed by the complete genome sequence supplemented with proteomic evidence.</title>
        <authorList>
            <person name="Kojima H."/>
            <person name="Ogura Y."/>
            <person name="Yamamoto N."/>
            <person name="Togashi T."/>
            <person name="Mori H."/>
            <person name="Watanabe T."/>
            <person name="Nemoto F."/>
            <person name="Kurokawa K."/>
            <person name="Hayashi T."/>
            <person name="Fukui M."/>
        </authorList>
    </citation>
    <scope>NUCLEOTIDE SEQUENCE [LARGE SCALE GENOMIC DNA]</scope>
</reference>
<dbReference type="InterPro" id="IPR036010">
    <property type="entry name" value="2Fe-2S_ferredoxin-like_sf"/>
</dbReference>
<protein>
    <recommendedName>
        <fullName evidence="3">NADH-quinone oxidoreductase subunit G</fullName>
    </recommendedName>
    <alternativeName>
        <fullName evidence="9">NADH dehydrogenase I subunit G</fullName>
    </alternativeName>
    <alternativeName>
        <fullName evidence="10">NDH-1 subunit G</fullName>
    </alternativeName>
</protein>
<keyword evidence="14" id="KW-1185">Reference proteome</keyword>
<dbReference type="HOGENOM" id="CLU_000422_11_3_6"/>
<accession>A0A090AL86</accession>
<dbReference type="OrthoDB" id="9810782at2"/>
<evidence type="ECO:0000256" key="9">
    <source>
        <dbReference type="ARBA" id="ARBA00031577"/>
    </source>
</evidence>
<name>A0A090AL86_9GAMM</name>
<dbReference type="InterPro" id="IPR016214">
    <property type="entry name" value="NAD-red_Hydgase_HoxS_gsu"/>
</dbReference>
<keyword evidence="5" id="KW-0479">Metal-binding</keyword>
<dbReference type="Pfam" id="PF10588">
    <property type="entry name" value="NADH-G_4Fe-4S_3"/>
    <property type="match status" value="1"/>
</dbReference>
<evidence type="ECO:0000256" key="7">
    <source>
        <dbReference type="ARBA" id="ARBA00023014"/>
    </source>
</evidence>
<dbReference type="GO" id="GO:0051539">
    <property type="term" value="F:4 iron, 4 sulfur cluster binding"/>
    <property type="evidence" value="ECO:0007669"/>
    <property type="project" value="UniProtKB-KW"/>
</dbReference>
<feature type="domain" description="2Fe-2S ferredoxin-type" evidence="11">
    <location>
        <begin position="4"/>
        <end position="80"/>
    </location>
</feature>
<comment type="similarity">
    <text evidence="2">Belongs to the complex I 75 kDa subunit family.</text>
</comment>
<comment type="subunit">
    <text evidence="8">Composed of 13 different subunits. Subunits NuoCD, E, F, and G constitute the peripheral sector of the complex.</text>
</comment>